<reference evidence="2 3" key="1">
    <citation type="submission" date="2024-03" db="EMBL/GenBank/DDBJ databases">
        <title>High-quality draft genome sequence of Oceanobacter sp. wDCs-4.</title>
        <authorList>
            <person name="Dong C."/>
        </authorList>
    </citation>
    <scope>NUCLEOTIDE SEQUENCE [LARGE SCALE GENOMIC DNA]</scope>
    <source>
        <strain evidence="3">wDCs-4</strain>
    </source>
</reference>
<accession>A0ABW8NPB1</accession>
<name>A0ABW8NPB1_9GAMM</name>
<evidence type="ECO:0000313" key="2">
    <source>
        <dbReference type="EMBL" id="MFK4754830.1"/>
    </source>
</evidence>
<keyword evidence="3" id="KW-1185">Reference proteome</keyword>
<protein>
    <submittedName>
        <fullName evidence="2">Recombinase family protein</fullName>
    </submittedName>
</protein>
<gene>
    <name evidence="2" type="ORF">WG929_20745</name>
</gene>
<evidence type="ECO:0000313" key="3">
    <source>
        <dbReference type="Proteomes" id="UP001620597"/>
    </source>
</evidence>
<dbReference type="EMBL" id="JBBKTX010000054">
    <property type="protein sequence ID" value="MFK4754830.1"/>
    <property type="molecule type" value="Genomic_DNA"/>
</dbReference>
<dbReference type="Gene3D" id="3.40.50.1390">
    <property type="entry name" value="Resolvase, N-terminal catalytic domain"/>
    <property type="match status" value="1"/>
</dbReference>
<dbReference type="Pfam" id="PF00239">
    <property type="entry name" value="Resolvase"/>
    <property type="match status" value="1"/>
</dbReference>
<dbReference type="InterPro" id="IPR036162">
    <property type="entry name" value="Resolvase-like_N_sf"/>
</dbReference>
<feature type="domain" description="Resolvase/invertase-type recombinase catalytic" evidence="1">
    <location>
        <begin position="17"/>
        <end position="81"/>
    </location>
</feature>
<dbReference type="SUPFAM" id="SSF53041">
    <property type="entry name" value="Resolvase-like"/>
    <property type="match status" value="1"/>
</dbReference>
<organism evidence="2 3">
    <name type="scientific">Oceanobacter antarcticus</name>
    <dbReference type="NCBI Taxonomy" id="3133425"/>
    <lineage>
        <taxon>Bacteria</taxon>
        <taxon>Pseudomonadati</taxon>
        <taxon>Pseudomonadota</taxon>
        <taxon>Gammaproteobacteria</taxon>
        <taxon>Oceanospirillales</taxon>
        <taxon>Oceanospirillaceae</taxon>
        <taxon>Oceanobacter</taxon>
    </lineage>
</organism>
<dbReference type="RefSeq" id="WP_416207603.1">
    <property type="nucleotide sequence ID" value="NZ_JBBKTX010000054.1"/>
</dbReference>
<dbReference type="Proteomes" id="UP001620597">
    <property type="component" value="Unassembled WGS sequence"/>
</dbReference>
<sequence>MTRTPKTKPSNQRQKALLYCRVSDPKQKHDGHGLESQEQRIRQFAEFHQFEVEQVFHDDVTGGGDFNKRPAMTRLLDYLKAHCQWPSILIHLWPIKLTHFMSINCPVSASAGSFLRPS</sequence>
<evidence type="ECO:0000259" key="1">
    <source>
        <dbReference type="Pfam" id="PF00239"/>
    </source>
</evidence>
<dbReference type="InterPro" id="IPR006119">
    <property type="entry name" value="Resolv_N"/>
</dbReference>
<proteinExistence type="predicted"/>
<comment type="caution">
    <text evidence="2">The sequence shown here is derived from an EMBL/GenBank/DDBJ whole genome shotgun (WGS) entry which is preliminary data.</text>
</comment>
<dbReference type="CDD" id="cd00338">
    <property type="entry name" value="Ser_Recombinase"/>
    <property type="match status" value="1"/>
</dbReference>